<feature type="compositionally biased region" description="Acidic residues" evidence="1">
    <location>
        <begin position="117"/>
        <end position="145"/>
    </location>
</feature>
<dbReference type="AlphaFoldDB" id="A0AAJ6AIY1"/>
<dbReference type="EMBL" id="CP122566">
    <property type="protein sequence ID" value="WGH94130.1"/>
    <property type="molecule type" value="Genomic_DNA"/>
</dbReference>
<keyword evidence="2" id="KW-0812">Transmembrane</keyword>
<organism evidence="3 4">
    <name type="scientific">Auritidibacter ignavus</name>
    <dbReference type="NCBI Taxonomy" id="678932"/>
    <lineage>
        <taxon>Bacteria</taxon>
        <taxon>Bacillati</taxon>
        <taxon>Actinomycetota</taxon>
        <taxon>Actinomycetes</taxon>
        <taxon>Micrococcales</taxon>
        <taxon>Micrococcaceae</taxon>
        <taxon>Auritidibacter</taxon>
    </lineage>
</organism>
<name>A0AAJ6AIY1_9MICC</name>
<keyword evidence="4" id="KW-1185">Reference proteome</keyword>
<proteinExistence type="predicted"/>
<feature type="transmembrane region" description="Helical" evidence="2">
    <location>
        <begin position="7"/>
        <end position="30"/>
    </location>
</feature>
<reference evidence="3 4" key="1">
    <citation type="submission" date="2023-03" db="EMBL/GenBank/DDBJ databases">
        <title>Complete genome sequences of several Auritidibacter ignavus strains isolated from ear infections.</title>
        <authorList>
            <person name="Baehr T."/>
            <person name="Baumhoegger A.M."/>
        </authorList>
    </citation>
    <scope>NUCLEOTIDE SEQUENCE [LARGE SCALE GENOMIC DNA]</scope>
    <source>
        <strain evidence="3 4">BABAE-6</strain>
    </source>
</reference>
<dbReference type="RefSeq" id="WP_279675272.1">
    <property type="nucleotide sequence ID" value="NZ_CP122566.1"/>
</dbReference>
<feature type="compositionally biased region" description="Polar residues" evidence="1">
    <location>
        <begin position="72"/>
        <end position="100"/>
    </location>
</feature>
<dbReference type="Proteomes" id="UP001224674">
    <property type="component" value="Chromosome"/>
</dbReference>
<feature type="region of interest" description="Disordered" evidence="1">
    <location>
        <begin position="35"/>
        <end position="145"/>
    </location>
</feature>
<keyword evidence="2" id="KW-1133">Transmembrane helix</keyword>
<gene>
    <name evidence="3" type="ORF">QDX21_04890</name>
</gene>
<keyword evidence="2" id="KW-0472">Membrane</keyword>
<evidence type="ECO:0000313" key="3">
    <source>
        <dbReference type="EMBL" id="WGH94130.1"/>
    </source>
</evidence>
<evidence type="ECO:0000313" key="4">
    <source>
        <dbReference type="Proteomes" id="UP001224674"/>
    </source>
</evidence>
<protein>
    <submittedName>
        <fullName evidence="3">Uncharacterized protein</fullName>
    </submittedName>
</protein>
<accession>A0AAJ6AIY1</accession>
<evidence type="ECO:0000256" key="2">
    <source>
        <dbReference type="SAM" id="Phobius"/>
    </source>
</evidence>
<feature type="compositionally biased region" description="Polar residues" evidence="1">
    <location>
        <begin position="45"/>
        <end position="58"/>
    </location>
</feature>
<sequence length="145" mass="14838">MSTGGRTALLWGGSAVALAAVIIGLGMLWVNLSGGSDEVELSPPISVNQTPTSSQHRPSQAVADESSGPVPATSSKITGSSQNPSSEAQPTETPGNTEVNEASPKNVGPPAPSPYQPDDDDEDDEGGDDDDDDEDGDDEDDDDDD</sequence>
<evidence type="ECO:0000256" key="1">
    <source>
        <dbReference type="SAM" id="MobiDB-lite"/>
    </source>
</evidence>